<keyword evidence="2" id="KW-1185">Reference proteome</keyword>
<dbReference type="EMBL" id="CP001805">
    <property type="protein sequence ID" value="ACY51752.1"/>
    <property type="molecule type" value="Genomic_DNA"/>
</dbReference>
<evidence type="ECO:0000313" key="2">
    <source>
        <dbReference type="Proteomes" id="UP000002571"/>
    </source>
</evidence>
<protein>
    <submittedName>
        <fullName evidence="1">Uncharacterized protein</fullName>
    </submittedName>
</protein>
<reference evidence="1" key="1">
    <citation type="submission" date="2009-10" db="EMBL/GenBank/DDBJ databases">
        <authorList>
            <consortium name="Los Alamos National Laboratory (LANL)"/>
            <consortium name="National Microbial Pathogen Data Resource (NMPDR)"/>
            <person name="Munk A.C."/>
            <person name="Tapia R."/>
            <person name="Green L."/>
            <person name="Rogers Y."/>
            <person name="Detter J.C."/>
            <person name="Bruce D."/>
            <person name="Brettin T.S."/>
            <person name="Colwell R."/>
            <person name="Huq A."/>
            <person name="Grim C.J."/>
            <person name="Hasan N.A."/>
            <person name="Vonstein V."/>
            <person name="Bartels D."/>
        </authorList>
    </citation>
    <scope>NUCLEOTIDE SEQUENCE</scope>
    <source>
        <strain evidence="1">EX25</strain>
    </source>
</reference>
<evidence type="ECO:0000313" key="1">
    <source>
        <dbReference type="EMBL" id="ACY51752.1"/>
    </source>
</evidence>
<gene>
    <name evidence="1" type="ordered locus">VEA_003592</name>
</gene>
<dbReference type="Proteomes" id="UP000002571">
    <property type="component" value="Chromosome 1"/>
</dbReference>
<accession>A0ACA6QMR7</accession>
<name>A0ACA6QMR7_VIBAE</name>
<organism evidence="1 2">
    <name type="scientific">Vibrio antiquarius (strain Ex25)</name>
    <dbReference type="NCBI Taxonomy" id="150340"/>
    <lineage>
        <taxon>Bacteria</taxon>
        <taxon>Pseudomonadati</taxon>
        <taxon>Pseudomonadota</taxon>
        <taxon>Gammaproteobacteria</taxon>
        <taxon>Vibrionales</taxon>
        <taxon>Vibrionaceae</taxon>
        <taxon>Vibrio</taxon>
        <taxon>Vibrio diabolicus subgroup</taxon>
    </lineage>
</organism>
<proteinExistence type="predicted"/>
<sequence length="50" mass="5909">MHSIDRIKRIDQSDKHTENTQDYNKVSKIKFFFSSKGHLPTASFDGFLYE</sequence>